<feature type="region of interest" description="Disordered" evidence="1">
    <location>
        <begin position="216"/>
        <end position="257"/>
    </location>
</feature>
<sequence>MPCSSVTTLNKRKKEHKISLNNSQLHHSVLLITQQQSTSKSIPKHAFLLGRMPFCSSNQLEISKPSHMVGSRGFQIPSFPQSASFSSLYGTETFPANRRGCPLSSRKRPVSFPSYEVFFVDTAELFDPTAPRRGNRRIETVAFTEHLEKTGFRNVLPNGELTLAKTGTLVGSPWRMYHAYMSCFLTHEVGHSGLRLVLVIVCFGFRMGSSGIPPAPPPTPYVSAPSPADHQESDFPVSSGREPSSSNRSKRPSLNPLQIPARYLDSTQLNTTDATFLPTSTPGSIRAGLPPRPTSTRGKTFVRSLLPQWSFSAKNNSQEGDKTNLLLPSISSQGQRDSSSISRAFSLSKVFSGVTLKGTHSLPVTPFGNQGAGSSLERHVVDIPTPGKTQDRIHMGRSLSAPGNAKGRSLRRADSLGLIRVIPTPRPVVVDDSAETEIIESTNVFDQL</sequence>
<comment type="caution">
    <text evidence="2">The sequence shown here is derived from an EMBL/GenBank/DDBJ whole genome shotgun (WGS) entry which is preliminary data.</text>
</comment>
<feature type="region of interest" description="Disordered" evidence="1">
    <location>
        <begin position="273"/>
        <end position="297"/>
    </location>
</feature>
<dbReference type="PANTHER" id="PTHR46158:SF2">
    <property type="entry name" value="OS02G0165000 PROTEIN"/>
    <property type="match status" value="1"/>
</dbReference>
<feature type="compositionally biased region" description="Low complexity" evidence="1">
    <location>
        <begin position="238"/>
        <end position="247"/>
    </location>
</feature>
<organism evidence="2 3">
    <name type="scientific">Vanilla planifolia</name>
    <name type="common">Vanilla</name>
    <dbReference type="NCBI Taxonomy" id="51239"/>
    <lineage>
        <taxon>Eukaryota</taxon>
        <taxon>Viridiplantae</taxon>
        <taxon>Streptophyta</taxon>
        <taxon>Embryophyta</taxon>
        <taxon>Tracheophyta</taxon>
        <taxon>Spermatophyta</taxon>
        <taxon>Magnoliopsida</taxon>
        <taxon>Liliopsida</taxon>
        <taxon>Asparagales</taxon>
        <taxon>Orchidaceae</taxon>
        <taxon>Vanilloideae</taxon>
        <taxon>Vanilleae</taxon>
        <taxon>Vanilla</taxon>
    </lineage>
</organism>
<accession>A0A835S3E0</accession>
<feature type="compositionally biased region" description="Polar residues" evidence="1">
    <location>
        <begin position="273"/>
        <end position="283"/>
    </location>
</feature>
<dbReference type="AlphaFoldDB" id="A0A835S3E0"/>
<reference evidence="2 3" key="1">
    <citation type="journal article" date="2020" name="Nat. Food">
        <title>A phased Vanilla planifolia genome enables genetic improvement of flavour and production.</title>
        <authorList>
            <person name="Hasing T."/>
            <person name="Tang H."/>
            <person name="Brym M."/>
            <person name="Khazi F."/>
            <person name="Huang T."/>
            <person name="Chambers A.H."/>
        </authorList>
    </citation>
    <scope>NUCLEOTIDE SEQUENCE [LARGE SCALE GENOMIC DNA]</scope>
    <source>
        <tissue evidence="2">Leaf</tissue>
    </source>
</reference>
<evidence type="ECO:0000256" key="1">
    <source>
        <dbReference type="SAM" id="MobiDB-lite"/>
    </source>
</evidence>
<gene>
    <name evidence="2" type="ORF">HPP92_001910</name>
</gene>
<dbReference type="OrthoDB" id="839910at2759"/>
<dbReference type="EMBL" id="JADCNM010000001">
    <property type="protein sequence ID" value="KAG0501838.1"/>
    <property type="molecule type" value="Genomic_DNA"/>
</dbReference>
<proteinExistence type="predicted"/>
<dbReference type="Proteomes" id="UP000639772">
    <property type="component" value="Chromosome 1"/>
</dbReference>
<evidence type="ECO:0000313" key="2">
    <source>
        <dbReference type="EMBL" id="KAG0501838.1"/>
    </source>
</evidence>
<dbReference type="PANTHER" id="PTHR46158">
    <property type="entry name" value="OS02G0165000 PROTEIN"/>
    <property type="match status" value="1"/>
</dbReference>
<protein>
    <submittedName>
        <fullName evidence="2">Uncharacterized protein</fullName>
    </submittedName>
</protein>
<name>A0A835S3E0_VANPL</name>
<evidence type="ECO:0000313" key="3">
    <source>
        <dbReference type="Proteomes" id="UP000639772"/>
    </source>
</evidence>